<evidence type="ECO:0000313" key="2">
    <source>
        <dbReference type="EMBL" id="MDN5202170.1"/>
    </source>
</evidence>
<dbReference type="EMBL" id="JAUJEA010000004">
    <property type="protein sequence ID" value="MDN5202170.1"/>
    <property type="molecule type" value="Genomic_DNA"/>
</dbReference>
<dbReference type="NCBIfam" id="NF033710">
    <property type="entry name" value="T9SS_OM_PorV"/>
    <property type="match status" value="1"/>
</dbReference>
<comment type="caution">
    <text evidence="2">The sequence shown here is derived from an EMBL/GenBank/DDBJ whole genome shotgun (WGS) entry which is preliminary data.</text>
</comment>
<feature type="domain" description="Type IX secretion system protein PorV" evidence="1">
    <location>
        <begin position="36"/>
        <end position="270"/>
    </location>
</feature>
<proteinExistence type="predicted"/>
<evidence type="ECO:0000259" key="1">
    <source>
        <dbReference type="Pfam" id="PF19572"/>
    </source>
</evidence>
<dbReference type="NCBIfam" id="NF033709">
    <property type="entry name" value="PorV_fam"/>
    <property type="match status" value="1"/>
</dbReference>
<organism evidence="2 3">
    <name type="scientific">Splendidivirga corallicola</name>
    <dbReference type="NCBI Taxonomy" id="3051826"/>
    <lineage>
        <taxon>Bacteria</taxon>
        <taxon>Pseudomonadati</taxon>
        <taxon>Bacteroidota</taxon>
        <taxon>Cytophagia</taxon>
        <taxon>Cytophagales</taxon>
        <taxon>Splendidivirgaceae</taxon>
        <taxon>Splendidivirga</taxon>
    </lineage>
</organism>
<dbReference type="RefSeq" id="WP_346752196.1">
    <property type="nucleotide sequence ID" value="NZ_JAUJEA010000004.1"/>
</dbReference>
<gene>
    <name evidence="2" type="primary">porV</name>
    <name evidence="2" type="ORF">QQ008_12370</name>
</gene>
<dbReference type="Pfam" id="PF19572">
    <property type="entry name" value="PorV"/>
    <property type="match status" value="1"/>
</dbReference>
<reference evidence="2" key="1">
    <citation type="submission" date="2023-06" db="EMBL/GenBank/DDBJ databases">
        <title>Genomic of Parafulvivirga corallium.</title>
        <authorList>
            <person name="Wang G."/>
        </authorList>
    </citation>
    <scope>NUCLEOTIDE SEQUENCE</scope>
    <source>
        <strain evidence="2">BMA10</strain>
    </source>
</reference>
<evidence type="ECO:0000313" key="3">
    <source>
        <dbReference type="Proteomes" id="UP001172082"/>
    </source>
</evidence>
<protein>
    <submittedName>
        <fullName evidence="2">Type IX secretion system outer membrane channel protein PorV</fullName>
    </submittedName>
</protein>
<name>A0ABT8KRR0_9BACT</name>
<dbReference type="Gene3D" id="2.40.160.60">
    <property type="entry name" value="Outer membrane protein transport protein (OMPP1/FadL/TodX)"/>
    <property type="match status" value="2"/>
</dbReference>
<keyword evidence="3" id="KW-1185">Reference proteome</keyword>
<sequence>MKRVLTIFFITILLHNGHVEAQNDTGMSGQAIGSGVLNPGVPFLSLTPDARGSSLGESGAATDPDVYSLYWNNAKLVFIEHKMGGTLSYTPWLNKIANDMFISYVAGYLKIDDKQAIGLSLRYFNLGEFQINDGLGTFIAELNPYEVAVDATYSRKLTDHLSLGISGRFINSNISRQFALLEDIGAGYSVAIDLGVYYKKSITLAGNNADLSLGAHLSNFGTKINYGNNGNGDFIPTNLRMGTALRNYLDENNSLTFVFDINKLMIPTPPVYGRDESGNREIIDGKDPNRSLFSGTFGSFGDAPGGLSEELKELTFSTGLEYWYKSAFAVRAGYFHENRYKGDRQYLTFGLGFRYQVFGFDTSYLAPLSKNHPLAETLRFSVLFNFN</sequence>
<dbReference type="InterPro" id="IPR045741">
    <property type="entry name" value="PorV"/>
</dbReference>
<accession>A0ABT8KRR0</accession>
<dbReference type="Proteomes" id="UP001172082">
    <property type="component" value="Unassembled WGS sequence"/>
</dbReference>
<dbReference type="InterPro" id="IPR047799">
    <property type="entry name" value="T9SS_OM_PorV"/>
</dbReference>